<dbReference type="InterPro" id="IPR051678">
    <property type="entry name" value="AGP_Transferase"/>
</dbReference>
<feature type="domain" description="Aminoglycoside phosphotransferase" evidence="1">
    <location>
        <begin position="25"/>
        <end position="260"/>
    </location>
</feature>
<dbReference type="PANTHER" id="PTHR21310">
    <property type="entry name" value="AMINOGLYCOSIDE PHOSPHOTRANSFERASE-RELATED-RELATED"/>
    <property type="match status" value="1"/>
</dbReference>
<protein>
    <submittedName>
        <fullName evidence="2">Aminoglycoside phosphotransferase family protein</fullName>
        <ecNumber evidence="2">2.7.1.-</ecNumber>
    </submittedName>
</protein>
<dbReference type="InterPro" id="IPR002575">
    <property type="entry name" value="Aminoglycoside_PTrfase"/>
</dbReference>
<dbReference type="InterPro" id="IPR011009">
    <property type="entry name" value="Kinase-like_dom_sf"/>
</dbReference>
<dbReference type="Gene3D" id="3.30.200.20">
    <property type="entry name" value="Phosphorylase Kinase, domain 1"/>
    <property type="match status" value="1"/>
</dbReference>
<sequence length="299" mass="34982">MNQHEMVSLIKTKLPNVVIRQVKSNTTGWDNDILIINEDTVFRFPKTKRIKEKVENECYIQEALVKTTTAITVPMYTPVRDASHQIECVYYPFIKGQAVNETMIEECTTEENAQRLGDFLSKLHSIRHADLHHDATLTPIHSFSYWNELYQAVQEQLFPYFTNSQKDSTKEVFTSFLEDYGRMNNRTTLIHGDLTISNLIYDYRKQQIAGVIDFTDAQFGDPAFDFAGIYWSFGPHFTKRVLSNYQNDEDEETLYKRVKEFYGLQPVFHELLYSVSQNQSIAWNNALTKFTALRSKTYW</sequence>
<comment type="caution">
    <text evidence="2">The sequence shown here is derived from an EMBL/GenBank/DDBJ whole genome shotgun (WGS) entry which is preliminary data.</text>
</comment>
<keyword evidence="3" id="KW-1185">Reference proteome</keyword>
<dbReference type="Pfam" id="PF01636">
    <property type="entry name" value="APH"/>
    <property type="match status" value="1"/>
</dbReference>
<dbReference type="Proteomes" id="UP001312865">
    <property type="component" value="Unassembled WGS sequence"/>
</dbReference>
<dbReference type="Gene3D" id="3.90.1200.10">
    <property type="match status" value="1"/>
</dbReference>
<dbReference type="PANTHER" id="PTHR21310:SF42">
    <property type="entry name" value="BIFUNCTIONAL AAC_APH"/>
    <property type="match status" value="1"/>
</dbReference>
<dbReference type="GO" id="GO:0016740">
    <property type="term" value="F:transferase activity"/>
    <property type="evidence" value="ECO:0007669"/>
    <property type="project" value="UniProtKB-KW"/>
</dbReference>
<proteinExistence type="predicted"/>
<gene>
    <name evidence="2" type="ORF">WAK64_17955</name>
</gene>
<evidence type="ECO:0000313" key="2">
    <source>
        <dbReference type="EMBL" id="MEI5908935.1"/>
    </source>
</evidence>
<keyword evidence="2" id="KW-0808">Transferase</keyword>
<accession>A0ABU8HHS3</accession>
<organism evidence="2 3">
    <name type="scientific">Bacillus spongiae</name>
    <dbReference type="NCBI Taxonomy" id="2683610"/>
    <lineage>
        <taxon>Bacteria</taxon>
        <taxon>Bacillati</taxon>
        <taxon>Bacillota</taxon>
        <taxon>Bacilli</taxon>
        <taxon>Bacillales</taxon>
        <taxon>Bacillaceae</taxon>
        <taxon>Bacillus</taxon>
    </lineage>
</organism>
<dbReference type="EC" id="2.7.1.-" evidence="2"/>
<dbReference type="RefSeq" id="WP_336588378.1">
    <property type="nucleotide sequence ID" value="NZ_JBBAXC010000017.1"/>
</dbReference>
<dbReference type="SUPFAM" id="SSF56112">
    <property type="entry name" value="Protein kinase-like (PK-like)"/>
    <property type="match status" value="1"/>
</dbReference>
<dbReference type="EMBL" id="JBBAXC010000017">
    <property type="protein sequence ID" value="MEI5908935.1"/>
    <property type="molecule type" value="Genomic_DNA"/>
</dbReference>
<evidence type="ECO:0000313" key="3">
    <source>
        <dbReference type="Proteomes" id="UP001312865"/>
    </source>
</evidence>
<name>A0ABU8HHS3_9BACI</name>
<evidence type="ECO:0000259" key="1">
    <source>
        <dbReference type="Pfam" id="PF01636"/>
    </source>
</evidence>
<reference evidence="2 3" key="1">
    <citation type="journal article" date="2018" name="J. Microbiol.">
        <title>Bacillus spongiae sp. nov., isolated from sponge of Jeju Island.</title>
        <authorList>
            <person name="Lee G.E."/>
            <person name="Im W.T."/>
            <person name="Park J.S."/>
        </authorList>
    </citation>
    <scope>NUCLEOTIDE SEQUENCE [LARGE SCALE GENOMIC DNA]</scope>
    <source>
        <strain evidence="2 3">135PIL107-10</strain>
    </source>
</reference>